<accession>A0A0N7M278</accession>
<proteinExistence type="predicted"/>
<organism evidence="1 2">
    <name type="scientific">Thalassovita mediterranea</name>
    <dbReference type="NCBI Taxonomy" id="340021"/>
    <lineage>
        <taxon>Bacteria</taxon>
        <taxon>Pseudomonadati</taxon>
        <taxon>Pseudomonadota</taxon>
        <taxon>Alphaproteobacteria</taxon>
        <taxon>Rhodobacterales</taxon>
        <taxon>Roseobacteraceae</taxon>
        <taxon>Thalassovita</taxon>
    </lineage>
</organism>
<dbReference type="RefSeq" id="WP_058319402.1">
    <property type="nucleotide sequence ID" value="NZ_CYSF01000012.1"/>
</dbReference>
<reference evidence="1 2" key="1">
    <citation type="submission" date="2015-09" db="EMBL/GenBank/DDBJ databases">
        <authorList>
            <consortium name="Swine Surveillance"/>
        </authorList>
    </citation>
    <scope>NUCLEOTIDE SEQUENCE [LARGE SCALE GENOMIC DNA]</scope>
    <source>
        <strain evidence="1 2">CECT 8383</strain>
    </source>
</reference>
<dbReference type="STRING" id="340021.TM5383_02576"/>
<gene>
    <name evidence="1" type="ORF">TM5383_02576</name>
</gene>
<dbReference type="EMBL" id="CYSF01000012">
    <property type="protein sequence ID" value="CUH85347.1"/>
    <property type="molecule type" value="Genomic_DNA"/>
</dbReference>
<name>A0A0N7M278_9RHOB</name>
<dbReference type="AlphaFoldDB" id="A0A0N7M278"/>
<protein>
    <recommendedName>
        <fullName evidence="3">STAS domain-containing protein</fullName>
    </recommendedName>
</protein>
<dbReference type="Proteomes" id="UP000051681">
    <property type="component" value="Unassembled WGS sequence"/>
</dbReference>
<keyword evidence="2" id="KW-1185">Reference proteome</keyword>
<evidence type="ECO:0000313" key="2">
    <source>
        <dbReference type="Proteomes" id="UP000051681"/>
    </source>
</evidence>
<sequence>MPETEIKIALDSTSTFDSLVPLRDQLAAAESCALVAELADDTPSAVIFGLGQLLCAAMRDGKVKSDAIAPLKDVAPFGAMLATTGFDNALAQAA</sequence>
<evidence type="ECO:0000313" key="1">
    <source>
        <dbReference type="EMBL" id="CUH85347.1"/>
    </source>
</evidence>
<evidence type="ECO:0008006" key="3">
    <source>
        <dbReference type="Google" id="ProtNLM"/>
    </source>
</evidence>
<dbReference type="OrthoDB" id="9910507at2"/>